<dbReference type="GO" id="GO:0022857">
    <property type="term" value="F:transmembrane transporter activity"/>
    <property type="evidence" value="ECO:0007669"/>
    <property type="project" value="TreeGrafter"/>
</dbReference>
<evidence type="ECO:0000256" key="6">
    <source>
        <dbReference type="ARBA" id="ARBA00038076"/>
    </source>
</evidence>
<evidence type="ECO:0000256" key="4">
    <source>
        <dbReference type="ARBA" id="ARBA00022989"/>
    </source>
</evidence>
<dbReference type="Proteomes" id="UP000297248">
    <property type="component" value="Unassembled WGS sequence"/>
</dbReference>
<reference evidence="11" key="2">
    <citation type="submission" date="2019-03" db="EMBL/GenBank/DDBJ databases">
        <authorList>
            <person name="Yan Y.-Q."/>
            <person name="Du Z.-J."/>
        </authorList>
    </citation>
    <scope>NUCLEOTIDE SEQUENCE</scope>
    <source>
        <strain evidence="11">PP-F2FG21</strain>
    </source>
</reference>
<feature type="domain" description="MacB-like periplasmic core" evidence="9">
    <location>
        <begin position="25"/>
        <end position="245"/>
    </location>
</feature>
<feature type="transmembrane region" description="Helical" evidence="7">
    <location>
        <begin position="375"/>
        <end position="395"/>
    </location>
</feature>
<dbReference type="PANTHER" id="PTHR30572:SF4">
    <property type="entry name" value="ABC TRANSPORTER PERMEASE YTRF"/>
    <property type="match status" value="1"/>
</dbReference>
<dbReference type="EMBL" id="JACIEG010000004">
    <property type="protein sequence ID" value="MBB3969574.1"/>
    <property type="molecule type" value="Genomic_DNA"/>
</dbReference>
<protein>
    <submittedName>
        <fullName evidence="10">ABC transport system permease protein</fullName>
    </submittedName>
    <submittedName>
        <fullName evidence="11">FtsX-like permease family protein</fullName>
    </submittedName>
</protein>
<reference evidence="11 12" key="1">
    <citation type="journal article" date="2016" name="Int. J. Syst. Evol. Microbiol.">
        <title>Proposal of Mucilaginibacter phyllosphaerae sp. nov. isolated from the phyllosphere of Galium album.</title>
        <authorList>
            <person name="Aydogan E.L."/>
            <person name="Busse H.J."/>
            <person name="Moser G."/>
            <person name="Muller C."/>
            <person name="Kampfer P."/>
            <person name="Glaeser S.P."/>
        </authorList>
    </citation>
    <scope>NUCLEOTIDE SEQUENCE [LARGE SCALE GENOMIC DNA]</scope>
    <source>
        <strain evidence="11 12">PP-F2FG21</strain>
    </source>
</reference>
<keyword evidence="4 7" id="KW-1133">Transmembrane helix</keyword>
<evidence type="ECO:0000256" key="5">
    <source>
        <dbReference type="ARBA" id="ARBA00023136"/>
    </source>
</evidence>
<dbReference type="RefSeq" id="WP_134337041.1">
    <property type="nucleotide sequence ID" value="NZ_BMCZ01000005.1"/>
</dbReference>
<evidence type="ECO:0000313" key="10">
    <source>
        <dbReference type="EMBL" id="MBB3969574.1"/>
    </source>
</evidence>
<evidence type="ECO:0000313" key="12">
    <source>
        <dbReference type="Proteomes" id="UP000297248"/>
    </source>
</evidence>
<dbReference type="AlphaFoldDB" id="A0A4Y8AAH0"/>
<evidence type="ECO:0000256" key="2">
    <source>
        <dbReference type="ARBA" id="ARBA00022475"/>
    </source>
</evidence>
<comment type="subcellular location">
    <subcellularLocation>
        <location evidence="1">Cell membrane</location>
        <topology evidence="1">Multi-pass membrane protein</topology>
    </subcellularLocation>
</comment>
<keyword evidence="2" id="KW-1003">Cell membrane</keyword>
<dbReference type="GO" id="GO:0005886">
    <property type="term" value="C:plasma membrane"/>
    <property type="evidence" value="ECO:0007669"/>
    <property type="project" value="UniProtKB-SubCell"/>
</dbReference>
<evidence type="ECO:0000256" key="7">
    <source>
        <dbReference type="SAM" id="Phobius"/>
    </source>
</evidence>
<dbReference type="PANTHER" id="PTHR30572">
    <property type="entry name" value="MEMBRANE COMPONENT OF TRANSPORTER-RELATED"/>
    <property type="match status" value="1"/>
</dbReference>
<organism evidence="11 12">
    <name type="scientific">Mucilaginibacter phyllosphaerae</name>
    <dbReference type="NCBI Taxonomy" id="1812349"/>
    <lineage>
        <taxon>Bacteria</taxon>
        <taxon>Pseudomonadati</taxon>
        <taxon>Bacteroidota</taxon>
        <taxon>Sphingobacteriia</taxon>
        <taxon>Sphingobacteriales</taxon>
        <taxon>Sphingobacteriaceae</taxon>
        <taxon>Mucilaginibacter</taxon>
    </lineage>
</organism>
<dbReference type="Pfam" id="PF12704">
    <property type="entry name" value="MacB_PCD"/>
    <property type="match status" value="1"/>
</dbReference>
<accession>A0A4Y8AAH0</accession>
<reference evidence="10 13" key="3">
    <citation type="submission" date="2020-08" db="EMBL/GenBank/DDBJ databases">
        <title>Genomic Encyclopedia of Type Strains, Phase IV (KMG-IV): sequencing the most valuable type-strain genomes for metagenomic binning, comparative biology and taxonomic classification.</title>
        <authorList>
            <person name="Goeker M."/>
        </authorList>
    </citation>
    <scope>NUCLEOTIDE SEQUENCE [LARGE SCALE GENOMIC DNA]</scope>
    <source>
        <strain evidence="10 13">DSM 100995</strain>
    </source>
</reference>
<feature type="transmembrane region" description="Helical" evidence="7">
    <location>
        <begin position="27"/>
        <end position="46"/>
    </location>
</feature>
<dbReference type="InterPro" id="IPR003838">
    <property type="entry name" value="ABC3_permease_C"/>
</dbReference>
<dbReference type="InterPro" id="IPR025857">
    <property type="entry name" value="MacB_PCD"/>
</dbReference>
<keyword evidence="5 7" id="KW-0472">Membrane</keyword>
<dbReference type="Proteomes" id="UP000583101">
    <property type="component" value="Unassembled WGS sequence"/>
</dbReference>
<dbReference type="OrthoDB" id="9770036at2"/>
<evidence type="ECO:0000259" key="9">
    <source>
        <dbReference type="Pfam" id="PF12704"/>
    </source>
</evidence>
<evidence type="ECO:0000259" key="8">
    <source>
        <dbReference type="Pfam" id="PF02687"/>
    </source>
</evidence>
<comment type="caution">
    <text evidence="11">The sequence shown here is derived from an EMBL/GenBank/DDBJ whole genome shotgun (WGS) entry which is preliminary data.</text>
</comment>
<name>A0A4Y8AAH0_9SPHI</name>
<dbReference type="InterPro" id="IPR050250">
    <property type="entry name" value="Macrolide_Exporter_MacB"/>
</dbReference>
<dbReference type="EMBL" id="SNQG01000005">
    <property type="protein sequence ID" value="TEW64965.1"/>
    <property type="molecule type" value="Genomic_DNA"/>
</dbReference>
<evidence type="ECO:0000256" key="1">
    <source>
        <dbReference type="ARBA" id="ARBA00004651"/>
    </source>
</evidence>
<keyword evidence="13" id="KW-1185">Reference proteome</keyword>
<feature type="transmembrane region" description="Helical" evidence="7">
    <location>
        <begin position="283"/>
        <end position="313"/>
    </location>
</feature>
<sequence>MPVKTSYKENIAIALQSISGNRLRTSLTALIIAIGIMALVGILTAIEGIKQFTNDAFAGLGANSFTIQNRGSGISFGNGGHRKIYPAISYDEAARFAKLYKLPARISIDLSVTGTAIAKYNSIKTNPNISVTGSNDNYLAIKGHKLAFGRNFSSSELEHGANVVIIGDELKQKLFKNEDPINKSILLGSSKFRIIGVVAPKGSNSFGGDKFCIIPVQKARQIAATSKPSFGVTVNVNSPDVLDASIGEATSLMRNIRGIRLGQAENFEISRSDSIQQELSGQLAGITLAGFAIGAITLIGAAIGLMNIMLVSVTERTREIGLRKAIGATPSVIRKQFLIEAIVICLMGGFGGIILGMGAGNLIAVQISGTFVVPWFWLFAAIGLCTFIGLSSGFYPAKKASKLDPVEALRYE</sequence>
<feature type="domain" description="ABC3 transporter permease C-terminal" evidence="8">
    <location>
        <begin position="292"/>
        <end position="405"/>
    </location>
</feature>
<keyword evidence="3 7" id="KW-0812">Transmembrane</keyword>
<feature type="transmembrane region" description="Helical" evidence="7">
    <location>
        <begin position="337"/>
        <end position="363"/>
    </location>
</feature>
<gene>
    <name evidence="11" type="ORF">E2R65_13655</name>
    <name evidence="10" type="ORF">GGR35_002187</name>
</gene>
<proteinExistence type="inferred from homology"/>
<dbReference type="Pfam" id="PF02687">
    <property type="entry name" value="FtsX"/>
    <property type="match status" value="1"/>
</dbReference>
<comment type="similarity">
    <text evidence="6">Belongs to the ABC-4 integral membrane protein family.</text>
</comment>
<evidence type="ECO:0000313" key="13">
    <source>
        <dbReference type="Proteomes" id="UP000583101"/>
    </source>
</evidence>
<evidence type="ECO:0000256" key="3">
    <source>
        <dbReference type="ARBA" id="ARBA00022692"/>
    </source>
</evidence>
<evidence type="ECO:0000313" key="11">
    <source>
        <dbReference type="EMBL" id="TEW64965.1"/>
    </source>
</evidence>